<dbReference type="EMBL" id="QXJM01000017">
    <property type="protein sequence ID" value="RIE04976.1"/>
    <property type="molecule type" value="Genomic_DNA"/>
</dbReference>
<reference evidence="12 13" key="1">
    <citation type="submission" date="2018-09" db="EMBL/GenBank/DDBJ databases">
        <title>Cohnella cavernae sp. nov., isolated from a karst cave.</title>
        <authorList>
            <person name="Zhu H."/>
        </authorList>
    </citation>
    <scope>NUCLEOTIDE SEQUENCE [LARGE SCALE GENOMIC DNA]</scope>
    <source>
        <strain evidence="12 13">K2E09-144</strain>
    </source>
</reference>
<dbReference type="InterPro" id="IPR027417">
    <property type="entry name" value="P-loop_NTPase"/>
</dbReference>
<dbReference type="GO" id="GO:0005524">
    <property type="term" value="F:ATP binding"/>
    <property type="evidence" value="ECO:0007669"/>
    <property type="project" value="UniProtKB-KW"/>
</dbReference>
<evidence type="ECO:0000256" key="6">
    <source>
        <dbReference type="ARBA" id="ARBA00022840"/>
    </source>
</evidence>
<dbReference type="Gene3D" id="3.40.50.300">
    <property type="entry name" value="P-loop containing nucleotide triphosphate hydrolases"/>
    <property type="match status" value="1"/>
</dbReference>
<dbReference type="Pfam" id="PF00664">
    <property type="entry name" value="ABC_membrane"/>
    <property type="match status" value="1"/>
</dbReference>
<dbReference type="Gene3D" id="1.20.1560.10">
    <property type="entry name" value="ABC transporter type 1, transmembrane domain"/>
    <property type="match status" value="1"/>
</dbReference>
<dbReference type="InterPro" id="IPR036640">
    <property type="entry name" value="ABC1_TM_sf"/>
</dbReference>
<dbReference type="InterPro" id="IPR003439">
    <property type="entry name" value="ABC_transporter-like_ATP-bd"/>
</dbReference>
<dbReference type="PROSITE" id="PS50893">
    <property type="entry name" value="ABC_TRANSPORTER_2"/>
    <property type="match status" value="1"/>
</dbReference>
<organism evidence="12 13">
    <name type="scientific">Cohnella faecalis</name>
    <dbReference type="NCBI Taxonomy" id="2315694"/>
    <lineage>
        <taxon>Bacteria</taxon>
        <taxon>Bacillati</taxon>
        <taxon>Bacillota</taxon>
        <taxon>Bacilli</taxon>
        <taxon>Bacillales</taxon>
        <taxon>Paenibacillaceae</taxon>
        <taxon>Cohnella</taxon>
    </lineage>
</organism>
<dbReference type="AlphaFoldDB" id="A0A398CNN2"/>
<dbReference type="InterPro" id="IPR017871">
    <property type="entry name" value="ABC_transporter-like_CS"/>
</dbReference>
<dbReference type="GO" id="GO:0016887">
    <property type="term" value="F:ATP hydrolysis activity"/>
    <property type="evidence" value="ECO:0007669"/>
    <property type="project" value="InterPro"/>
</dbReference>
<accession>A0A398CNN2</accession>
<keyword evidence="3" id="KW-1003">Cell membrane</keyword>
<evidence type="ECO:0000256" key="5">
    <source>
        <dbReference type="ARBA" id="ARBA00022741"/>
    </source>
</evidence>
<dbReference type="PROSITE" id="PS00211">
    <property type="entry name" value="ABC_TRANSPORTER_1"/>
    <property type="match status" value="1"/>
</dbReference>
<dbReference type="GO" id="GO:0140359">
    <property type="term" value="F:ABC-type transporter activity"/>
    <property type="evidence" value="ECO:0007669"/>
    <property type="project" value="InterPro"/>
</dbReference>
<keyword evidence="7 9" id="KW-1133">Transmembrane helix</keyword>
<keyword evidence="4 9" id="KW-0812">Transmembrane</keyword>
<dbReference type="PROSITE" id="PS50929">
    <property type="entry name" value="ABC_TM1F"/>
    <property type="match status" value="1"/>
</dbReference>
<evidence type="ECO:0000313" key="13">
    <source>
        <dbReference type="Proteomes" id="UP000266340"/>
    </source>
</evidence>
<dbReference type="PANTHER" id="PTHR24221:SF654">
    <property type="entry name" value="ATP-BINDING CASSETTE SUB-FAMILY B MEMBER 6"/>
    <property type="match status" value="1"/>
</dbReference>
<gene>
    <name evidence="12" type="ORF">D3H35_03295</name>
</gene>
<keyword evidence="2" id="KW-0813">Transport</keyword>
<dbReference type="InterPro" id="IPR039421">
    <property type="entry name" value="Type_1_exporter"/>
</dbReference>
<keyword evidence="13" id="KW-1185">Reference proteome</keyword>
<dbReference type="InterPro" id="IPR003593">
    <property type="entry name" value="AAA+_ATPase"/>
</dbReference>
<evidence type="ECO:0000256" key="1">
    <source>
        <dbReference type="ARBA" id="ARBA00004651"/>
    </source>
</evidence>
<feature type="transmembrane region" description="Helical" evidence="9">
    <location>
        <begin position="47"/>
        <end position="68"/>
    </location>
</feature>
<evidence type="ECO:0000256" key="3">
    <source>
        <dbReference type="ARBA" id="ARBA00022475"/>
    </source>
</evidence>
<dbReference type="SUPFAM" id="SSF90123">
    <property type="entry name" value="ABC transporter transmembrane region"/>
    <property type="match status" value="1"/>
</dbReference>
<dbReference type="FunFam" id="3.40.50.300:FF:000221">
    <property type="entry name" value="Multidrug ABC transporter ATP-binding protein"/>
    <property type="match status" value="1"/>
</dbReference>
<dbReference type="CDD" id="cd07346">
    <property type="entry name" value="ABC_6TM_exporters"/>
    <property type="match status" value="1"/>
</dbReference>
<evidence type="ECO:0000259" key="11">
    <source>
        <dbReference type="PROSITE" id="PS50929"/>
    </source>
</evidence>
<name>A0A398CNN2_9BACL</name>
<evidence type="ECO:0000259" key="10">
    <source>
        <dbReference type="PROSITE" id="PS50893"/>
    </source>
</evidence>
<feature type="transmembrane region" description="Helical" evidence="9">
    <location>
        <begin position="172"/>
        <end position="203"/>
    </location>
</feature>
<dbReference type="PANTHER" id="PTHR24221">
    <property type="entry name" value="ATP-BINDING CASSETTE SUB-FAMILY B"/>
    <property type="match status" value="1"/>
</dbReference>
<evidence type="ECO:0000256" key="8">
    <source>
        <dbReference type="ARBA" id="ARBA00023136"/>
    </source>
</evidence>
<protein>
    <submittedName>
        <fullName evidence="12">ABC transporter ATP-binding protein</fullName>
    </submittedName>
</protein>
<keyword evidence="5" id="KW-0547">Nucleotide-binding</keyword>
<dbReference type="GO" id="GO:0034040">
    <property type="term" value="F:ATPase-coupled lipid transmembrane transporter activity"/>
    <property type="evidence" value="ECO:0007669"/>
    <property type="project" value="TreeGrafter"/>
</dbReference>
<dbReference type="GO" id="GO:0005886">
    <property type="term" value="C:plasma membrane"/>
    <property type="evidence" value="ECO:0007669"/>
    <property type="project" value="UniProtKB-SubCell"/>
</dbReference>
<evidence type="ECO:0000313" key="12">
    <source>
        <dbReference type="EMBL" id="RIE04976.1"/>
    </source>
</evidence>
<feature type="domain" description="ABC transmembrane type-1" evidence="11">
    <location>
        <begin position="52"/>
        <end position="332"/>
    </location>
</feature>
<proteinExistence type="predicted"/>
<comment type="subcellular location">
    <subcellularLocation>
        <location evidence="1">Cell membrane</location>
        <topology evidence="1">Multi-pass membrane protein</topology>
    </subcellularLocation>
</comment>
<keyword evidence="8 9" id="KW-0472">Membrane</keyword>
<evidence type="ECO:0000256" key="2">
    <source>
        <dbReference type="ARBA" id="ARBA00022448"/>
    </source>
</evidence>
<dbReference type="InterPro" id="IPR011527">
    <property type="entry name" value="ABC1_TM_dom"/>
</dbReference>
<feature type="domain" description="ABC transporter" evidence="10">
    <location>
        <begin position="365"/>
        <end position="599"/>
    </location>
</feature>
<dbReference type="Pfam" id="PF00005">
    <property type="entry name" value="ABC_tran"/>
    <property type="match status" value="1"/>
</dbReference>
<feature type="transmembrane region" description="Helical" evidence="9">
    <location>
        <begin position="80"/>
        <end position="106"/>
    </location>
</feature>
<evidence type="ECO:0000256" key="7">
    <source>
        <dbReference type="ARBA" id="ARBA00022989"/>
    </source>
</evidence>
<evidence type="ECO:0000256" key="4">
    <source>
        <dbReference type="ARBA" id="ARBA00022692"/>
    </source>
</evidence>
<keyword evidence="6 12" id="KW-0067">ATP-binding</keyword>
<dbReference type="Proteomes" id="UP000266340">
    <property type="component" value="Unassembled WGS sequence"/>
</dbReference>
<evidence type="ECO:0000256" key="9">
    <source>
        <dbReference type="SAM" id="Phobius"/>
    </source>
</evidence>
<comment type="caution">
    <text evidence="12">The sequence shown here is derived from an EMBL/GenBank/DDBJ whole genome shotgun (WGS) entry which is preliminary data.</text>
</comment>
<dbReference type="SUPFAM" id="SSF52540">
    <property type="entry name" value="P-loop containing nucleoside triphosphate hydrolases"/>
    <property type="match status" value="1"/>
</dbReference>
<dbReference type="SMART" id="SM00382">
    <property type="entry name" value="AAA"/>
    <property type="match status" value="1"/>
</dbReference>
<sequence length="611" mass="67960">MFHKETIALPFRIFTKGEFMNHTKSALDPIRPALVLGKLLVWARSYWTSYSLLLVIIIASAALPTGVAEGMRRLFNAVQFGSISGMLSAAAMLAAVFFIGMVLALLRAWSMQKLSIRSTLDLQREVLGRLIRLPLRTFGNWHTGDKINRLNGSAVAAQEGLNQRIPQLLEQVLSIIILLVYLSVLSWGLVAGALASSLLFPLLSNLMGKSIRKWQMTMNESQAIQDSRLQDQMQGADVVRSFGLRESFNARWREQVEVTRRSGIRVYMWLTASGLTIFAGSWIGQIYIFSVGAWFVMKGNMEIGVIAAFMIAYDRLFYPFAHLANMWAAIQDSLAHGARVFQMVDPTDAKPMTEGDAPLPDYGDLEVDNVSFGYEEGKPVLQNVSVVFKQGTTTALVGPSGGGKSTLLKLVLGLYEPEAGDIRIGSVAIDRQTLGTWRKKTAYVPQDTTLFDASVFDNIRVGRLNATPEEIRRAAELAQADEFIQALPDRYETRLGERGLRLSGGERQRIALARAYVRNPEFLLLDEPTSALDGQNEHLLQEALGKLMVDRTVVVVAHRLSTIQNADCIVVMEEGCITEYGTHEELMAKAGRYAAMVRRGEWEHQVERVDI</sequence>
<feature type="transmembrane region" description="Helical" evidence="9">
    <location>
        <begin position="266"/>
        <end position="288"/>
    </location>
</feature>